<organism evidence="3 4">
    <name type="scientific">Frankia umida</name>
    <dbReference type="NCBI Taxonomy" id="573489"/>
    <lineage>
        <taxon>Bacteria</taxon>
        <taxon>Bacillati</taxon>
        <taxon>Actinomycetota</taxon>
        <taxon>Actinomycetes</taxon>
        <taxon>Frankiales</taxon>
        <taxon>Frankiaceae</taxon>
        <taxon>Frankia</taxon>
    </lineage>
</organism>
<evidence type="ECO:0000259" key="2">
    <source>
        <dbReference type="SMART" id="SM00382"/>
    </source>
</evidence>
<dbReference type="Gene3D" id="3.40.50.300">
    <property type="entry name" value="P-loop containing nucleotide triphosphate hydrolases"/>
    <property type="match status" value="2"/>
</dbReference>
<comment type="caution">
    <text evidence="3">The sequence shown here is derived from an EMBL/GenBank/DDBJ whole genome shotgun (WGS) entry which is preliminary data.</text>
</comment>
<dbReference type="InterPro" id="IPR003593">
    <property type="entry name" value="AAA+_ATPase"/>
</dbReference>
<dbReference type="PANTHER" id="PTHR23070">
    <property type="entry name" value="BCS1 AAA-TYPE ATPASE"/>
    <property type="match status" value="1"/>
</dbReference>
<dbReference type="InterPro" id="IPR027417">
    <property type="entry name" value="P-loop_NTPase"/>
</dbReference>
<sequence>MSVPNQKASLPKSWMVSESLSGGMKLPFVVGLDDSDTPYDVVDALALAPFTTGEQPWARSARLDRLRPGATLLPSGARVLRSVVEEARDSRLAVGEGWTVRAVRWRGGGGEVTVTAVTEQLARGVLEDVVRASTTEVGADNNVTMGFWYLSSQRGPIRTSRRTATTSWSSIRDNYATSTVGDLEALMSVRRETVAGRLILLHGPAGTGKTTVLRALAHEWRSWCQVDCVLDPEALFADPAYMMEVAIGFDDDDDGDGDAADIAQESAADPATVEAAGGQGTTGDVQARGETDDAGTGDGDADAGAAKISDSPVGGSGSHAEDRMGQPVRRRWRLLVIEDCDELIRGDGRGTTGQQLSRLLNLTDGLVGQGREVLVALTTNEDLLRLHPAVVRPGRCLAQIEVGALPYAEAVSWLGTAEGVGSTMTLAELFALRDGRGLPRPARVDARHGLYL</sequence>
<feature type="compositionally biased region" description="Acidic residues" evidence="1">
    <location>
        <begin position="292"/>
        <end position="301"/>
    </location>
</feature>
<dbReference type="InterPro" id="IPR045969">
    <property type="entry name" value="DUF5925"/>
</dbReference>
<dbReference type="SUPFAM" id="SSF52540">
    <property type="entry name" value="P-loop containing nucleoside triphosphate hydrolases"/>
    <property type="match status" value="2"/>
</dbReference>
<keyword evidence="4" id="KW-1185">Reference proteome</keyword>
<reference evidence="3 4" key="1">
    <citation type="submission" date="2022-04" db="EMBL/GenBank/DDBJ databases">
        <title>Genome diversity in the genus Frankia.</title>
        <authorList>
            <person name="Carlos-Shanley C."/>
            <person name="Hahn D."/>
        </authorList>
    </citation>
    <scope>NUCLEOTIDE SEQUENCE [LARGE SCALE GENOMIC DNA]</scope>
    <source>
        <strain evidence="3 4">Ag45/Mut15</strain>
    </source>
</reference>
<dbReference type="RefSeq" id="WP_248824330.1">
    <property type="nucleotide sequence ID" value="NZ_JALKFT010000007.1"/>
</dbReference>
<proteinExistence type="predicted"/>
<dbReference type="InterPro" id="IPR050747">
    <property type="entry name" value="Mitochondrial_chaperone_BCS1"/>
</dbReference>
<gene>
    <name evidence="3" type="ORF">MXD59_09200</name>
</gene>
<protein>
    <submittedName>
        <fullName evidence="3">DUF5925 domain-containing protein</fullName>
    </submittedName>
</protein>
<dbReference type="EMBL" id="JALKFT010000007">
    <property type="protein sequence ID" value="MCK9875949.1"/>
    <property type="molecule type" value="Genomic_DNA"/>
</dbReference>
<accession>A0ABT0JXA3</accession>
<evidence type="ECO:0000256" key="1">
    <source>
        <dbReference type="SAM" id="MobiDB-lite"/>
    </source>
</evidence>
<name>A0ABT0JXA3_9ACTN</name>
<dbReference type="Proteomes" id="UP001201873">
    <property type="component" value="Unassembled WGS sequence"/>
</dbReference>
<dbReference type="Pfam" id="PF19347">
    <property type="entry name" value="DUF5925"/>
    <property type="match status" value="1"/>
</dbReference>
<dbReference type="SMART" id="SM00382">
    <property type="entry name" value="AAA"/>
    <property type="match status" value="1"/>
</dbReference>
<evidence type="ECO:0000313" key="3">
    <source>
        <dbReference type="EMBL" id="MCK9875949.1"/>
    </source>
</evidence>
<feature type="region of interest" description="Disordered" evidence="1">
    <location>
        <begin position="266"/>
        <end position="325"/>
    </location>
</feature>
<evidence type="ECO:0000313" key="4">
    <source>
        <dbReference type="Proteomes" id="UP001201873"/>
    </source>
</evidence>
<feature type="domain" description="AAA+ ATPase" evidence="2">
    <location>
        <begin position="195"/>
        <end position="406"/>
    </location>
</feature>